<dbReference type="RefSeq" id="XP_068354698.1">
    <property type="nucleotide sequence ID" value="XM_068507986.1"/>
</dbReference>
<dbReference type="InterPro" id="IPR008271">
    <property type="entry name" value="Ser/Thr_kinase_AS"/>
</dbReference>
<keyword evidence="2" id="KW-0808">Transferase</keyword>
<dbReference type="GO" id="GO:0035556">
    <property type="term" value="P:intracellular signal transduction"/>
    <property type="evidence" value="ECO:0007669"/>
    <property type="project" value="TreeGrafter"/>
</dbReference>
<dbReference type="InterPro" id="IPR011009">
    <property type="entry name" value="Kinase-like_dom_sf"/>
</dbReference>
<proteinExistence type="inferred from homology"/>
<accession>A0A1J4JS32</accession>
<keyword evidence="5 6" id="KW-0067">ATP-binding</keyword>
<dbReference type="PANTHER" id="PTHR24346:SF82">
    <property type="entry name" value="KP78A-RELATED"/>
    <property type="match status" value="1"/>
</dbReference>
<dbReference type="Proteomes" id="UP000179807">
    <property type="component" value="Unassembled WGS sequence"/>
</dbReference>
<dbReference type="SMART" id="SM00220">
    <property type="entry name" value="S_TKc"/>
    <property type="match status" value="1"/>
</dbReference>
<feature type="binding site" evidence="6">
    <location>
        <position position="43"/>
    </location>
    <ligand>
        <name>ATP</name>
        <dbReference type="ChEBI" id="CHEBI:30616"/>
    </ligand>
</feature>
<dbReference type="GO" id="GO:0004674">
    <property type="term" value="F:protein serine/threonine kinase activity"/>
    <property type="evidence" value="ECO:0007669"/>
    <property type="project" value="UniProtKB-KW"/>
</dbReference>
<evidence type="ECO:0000256" key="8">
    <source>
        <dbReference type="SAM" id="Phobius"/>
    </source>
</evidence>
<gene>
    <name evidence="10" type="ORF">TRFO_31537</name>
</gene>
<dbReference type="SUPFAM" id="SSF56112">
    <property type="entry name" value="Protein kinase-like (PK-like)"/>
    <property type="match status" value="1"/>
</dbReference>
<evidence type="ECO:0000259" key="9">
    <source>
        <dbReference type="PROSITE" id="PS50011"/>
    </source>
</evidence>
<evidence type="ECO:0000256" key="6">
    <source>
        <dbReference type="PROSITE-ProRule" id="PRU10141"/>
    </source>
</evidence>
<dbReference type="PROSITE" id="PS00107">
    <property type="entry name" value="PROTEIN_KINASE_ATP"/>
    <property type="match status" value="1"/>
</dbReference>
<dbReference type="InterPro" id="IPR000719">
    <property type="entry name" value="Prot_kinase_dom"/>
</dbReference>
<dbReference type="GeneID" id="94842690"/>
<dbReference type="PROSITE" id="PS50011">
    <property type="entry name" value="PROTEIN_KINASE_DOM"/>
    <property type="match status" value="1"/>
</dbReference>
<dbReference type="PANTHER" id="PTHR24346">
    <property type="entry name" value="MAP/MICROTUBULE AFFINITY-REGULATING KINASE"/>
    <property type="match status" value="1"/>
</dbReference>
<evidence type="ECO:0000256" key="7">
    <source>
        <dbReference type="RuleBase" id="RU000304"/>
    </source>
</evidence>
<dbReference type="GO" id="GO:0005737">
    <property type="term" value="C:cytoplasm"/>
    <property type="evidence" value="ECO:0007669"/>
    <property type="project" value="TreeGrafter"/>
</dbReference>
<organism evidence="10 11">
    <name type="scientific">Tritrichomonas foetus</name>
    <dbReference type="NCBI Taxonomy" id="1144522"/>
    <lineage>
        <taxon>Eukaryota</taxon>
        <taxon>Metamonada</taxon>
        <taxon>Parabasalia</taxon>
        <taxon>Tritrichomonadida</taxon>
        <taxon>Tritrichomonadidae</taxon>
        <taxon>Tritrichomonas</taxon>
    </lineage>
</organism>
<dbReference type="PROSITE" id="PS00108">
    <property type="entry name" value="PROTEIN_KINASE_ST"/>
    <property type="match status" value="1"/>
</dbReference>
<dbReference type="GO" id="GO:0005524">
    <property type="term" value="F:ATP binding"/>
    <property type="evidence" value="ECO:0007669"/>
    <property type="project" value="UniProtKB-UniRule"/>
</dbReference>
<keyword evidence="8" id="KW-0472">Membrane</keyword>
<dbReference type="FunFam" id="3.30.200.20:FF:000003">
    <property type="entry name" value="Non-specific serine/threonine protein kinase"/>
    <property type="match status" value="1"/>
</dbReference>
<feature type="transmembrane region" description="Helical" evidence="8">
    <location>
        <begin position="230"/>
        <end position="252"/>
    </location>
</feature>
<dbReference type="Pfam" id="PF00069">
    <property type="entry name" value="Pkinase"/>
    <property type="match status" value="1"/>
</dbReference>
<dbReference type="AlphaFoldDB" id="A0A1J4JS32"/>
<protein>
    <submittedName>
        <fullName evidence="10">CAMK family protein kinase</fullName>
    </submittedName>
</protein>
<dbReference type="InterPro" id="IPR017441">
    <property type="entry name" value="Protein_kinase_ATP_BS"/>
</dbReference>
<keyword evidence="1 7" id="KW-0723">Serine/threonine-protein kinase</keyword>
<keyword evidence="8" id="KW-0812">Transmembrane</keyword>
<keyword evidence="3 6" id="KW-0547">Nucleotide-binding</keyword>
<feature type="domain" description="Protein kinase" evidence="9">
    <location>
        <begin position="9"/>
        <end position="256"/>
    </location>
</feature>
<comment type="caution">
    <text evidence="10">The sequence shown here is derived from an EMBL/GenBank/DDBJ whole genome shotgun (WGS) entry which is preliminary data.</text>
</comment>
<sequence length="256" mass="29753">MEEKEIGPYIVERFLGQGATGKVLLARHKDDQNQKVAIKVIKKISFHDKKNLQAKVQREISLMRLIRHPNIINLIDVLESENNLYIILEYAEQGELFDYLIVNRFLCADVAIEFFRQIIFAIEYLHNHGICHRDLKPENILLDKSMRIKIADFGFARWVKSELLTDPCGSPHYAAPEVLSGKPYDGKAADVWSVGIILFALVAVCTFFFLIYIIFIHFFLFSFWFDCLDFNLIILIHSQIDIISIFLFDFLLMKSC</sequence>
<evidence type="ECO:0000256" key="3">
    <source>
        <dbReference type="ARBA" id="ARBA00022741"/>
    </source>
</evidence>
<dbReference type="EMBL" id="MLAK01000905">
    <property type="protein sequence ID" value="OHT01562.1"/>
    <property type="molecule type" value="Genomic_DNA"/>
</dbReference>
<evidence type="ECO:0000313" key="11">
    <source>
        <dbReference type="Proteomes" id="UP000179807"/>
    </source>
</evidence>
<evidence type="ECO:0000256" key="5">
    <source>
        <dbReference type="ARBA" id="ARBA00022840"/>
    </source>
</evidence>
<evidence type="ECO:0000256" key="2">
    <source>
        <dbReference type="ARBA" id="ARBA00022679"/>
    </source>
</evidence>
<dbReference type="FunFam" id="1.10.510.10:FF:000571">
    <property type="entry name" value="Maternal embryonic leucine zipper kinase"/>
    <property type="match status" value="1"/>
</dbReference>
<keyword evidence="8" id="KW-1133">Transmembrane helix</keyword>
<evidence type="ECO:0000313" key="10">
    <source>
        <dbReference type="EMBL" id="OHT01562.1"/>
    </source>
</evidence>
<dbReference type="Gene3D" id="1.10.510.10">
    <property type="entry name" value="Transferase(Phosphotransferase) domain 1"/>
    <property type="match status" value="1"/>
</dbReference>
<keyword evidence="4 10" id="KW-0418">Kinase</keyword>
<dbReference type="VEuPathDB" id="TrichDB:TRFO_31537"/>
<keyword evidence="11" id="KW-1185">Reference proteome</keyword>
<evidence type="ECO:0000256" key="4">
    <source>
        <dbReference type="ARBA" id="ARBA00022777"/>
    </source>
</evidence>
<comment type="similarity">
    <text evidence="7">Belongs to the protein kinase superfamily.</text>
</comment>
<name>A0A1J4JS32_9EUKA</name>
<reference evidence="10" key="1">
    <citation type="submission" date="2016-10" db="EMBL/GenBank/DDBJ databases">
        <authorList>
            <person name="Benchimol M."/>
            <person name="Almeida L.G."/>
            <person name="Vasconcelos A.T."/>
            <person name="Perreira-Neves A."/>
            <person name="Rosa I.A."/>
            <person name="Tasca T."/>
            <person name="Bogo M.R."/>
            <person name="de Souza W."/>
        </authorList>
    </citation>
    <scope>NUCLEOTIDE SEQUENCE [LARGE SCALE GENOMIC DNA]</scope>
    <source>
        <strain evidence="10">K</strain>
    </source>
</reference>
<feature type="transmembrane region" description="Helical" evidence="8">
    <location>
        <begin position="191"/>
        <end position="224"/>
    </location>
</feature>
<evidence type="ECO:0000256" key="1">
    <source>
        <dbReference type="ARBA" id="ARBA00022527"/>
    </source>
</evidence>
<dbReference type="OrthoDB" id="25886at2759"/>